<gene>
    <name evidence="2" type="ORF">B0I35DRAFT_81582</name>
</gene>
<keyword evidence="3" id="KW-1185">Reference proteome</keyword>
<dbReference type="Proteomes" id="UP000813444">
    <property type="component" value="Unassembled WGS sequence"/>
</dbReference>
<comment type="caution">
    <text evidence="2">The sequence shown here is derived from an EMBL/GenBank/DDBJ whole genome shotgun (WGS) entry which is preliminary data.</text>
</comment>
<reference evidence="2" key="1">
    <citation type="journal article" date="2021" name="Nat. Commun.">
        <title>Genetic determinants of endophytism in the Arabidopsis root mycobiome.</title>
        <authorList>
            <person name="Mesny F."/>
            <person name="Miyauchi S."/>
            <person name="Thiergart T."/>
            <person name="Pickel B."/>
            <person name="Atanasova L."/>
            <person name="Karlsson M."/>
            <person name="Huettel B."/>
            <person name="Barry K.W."/>
            <person name="Haridas S."/>
            <person name="Chen C."/>
            <person name="Bauer D."/>
            <person name="Andreopoulos W."/>
            <person name="Pangilinan J."/>
            <person name="LaButti K."/>
            <person name="Riley R."/>
            <person name="Lipzen A."/>
            <person name="Clum A."/>
            <person name="Drula E."/>
            <person name="Henrissat B."/>
            <person name="Kohler A."/>
            <person name="Grigoriev I.V."/>
            <person name="Martin F.M."/>
            <person name="Hacquard S."/>
        </authorList>
    </citation>
    <scope>NUCLEOTIDE SEQUENCE</scope>
    <source>
        <strain evidence="2">MPI-CAGE-CH-0235</strain>
    </source>
</reference>
<evidence type="ECO:0000313" key="3">
    <source>
        <dbReference type="Proteomes" id="UP000813444"/>
    </source>
</evidence>
<proteinExistence type="predicted"/>
<dbReference type="AlphaFoldDB" id="A0A8K0SGP9"/>
<accession>A0A8K0SGP9</accession>
<feature type="region of interest" description="Disordered" evidence="1">
    <location>
        <begin position="53"/>
        <end position="106"/>
    </location>
</feature>
<evidence type="ECO:0000256" key="1">
    <source>
        <dbReference type="SAM" id="MobiDB-lite"/>
    </source>
</evidence>
<organism evidence="2 3">
    <name type="scientific">Stachybotrys elegans</name>
    <dbReference type="NCBI Taxonomy" id="80388"/>
    <lineage>
        <taxon>Eukaryota</taxon>
        <taxon>Fungi</taxon>
        <taxon>Dikarya</taxon>
        <taxon>Ascomycota</taxon>
        <taxon>Pezizomycotina</taxon>
        <taxon>Sordariomycetes</taxon>
        <taxon>Hypocreomycetidae</taxon>
        <taxon>Hypocreales</taxon>
        <taxon>Stachybotryaceae</taxon>
        <taxon>Stachybotrys</taxon>
    </lineage>
</organism>
<name>A0A8K0SGP9_9HYPO</name>
<protein>
    <submittedName>
        <fullName evidence="2">Uncharacterized protein</fullName>
    </submittedName>
</protein>
<sequence length="120" mass="13460">MFLPCLRLSLATVRYPFEFCHSDVGLFPGGQIFWGVCYCMDLPAPSKGFRWHHDWEKGPAQPPTISAPKRSTKEEDDPNRLILEQKGGVIPRTRSPPPPSQLGISKLPRAFPNMILGGSW</sequence>
<dbReference type="EMBL" id="JAGPNK010000013">
    <property type="protein sequence ID" value="KAH7309470.1"/>
    <property type="molecule type" value="Genomic_DNA"/>
</dbReference>
<evidence type="ECO:0000313" key="2">
    <source>
        <dbReference type="EMBL" id="KAH7309470.1"/>
    </source>
</evidence>